<dbReference type="Proteomes" id="UP000053024">
    <property type="component" value="Unassembled WGS sequence"/>
</dbReference>
<dbReference type="AlphaFoldDB" id="A0A124I116"/>
<gene>
    <name evidence="2" type="ORF">AQJ66_35155</name>
</gene>
<comment type="caution">
    <text evidence="2">The sequence shown here is derived from an EMBL/GenBank/DDBJ whole genome shotgun (WGS) entry which is preliminary data.</text>
</comment>
<evidence type="ECO:0000313" key="2">
    <source>
        <dbReference type="EMBL" id="KUN76095.1"/>
    </source>
</evidence>
<organism evidence="2 3">
    <name type="scientific">Streptomyces bungoensis</name>
    <dbReference type="NCBI Taxonomy" id="285568"/>
    <lineage>
        <taxon>Bacteria</taxon>
        <taxon>Bacillati</taxon>
        <taxon>Actinomycetota</taxon>
        <taxon>Actinomycetes</taxon>
        <taxon>Kitasatosporales</taxon>
        <taxon>Streptomycetaceae</taxon>
        <taxon>Streptomyces</taxon>
    </lineage>
</organism>
<protein>
    <submittedName>
        <fullName evidence="2">Uncharacterized protein</fullName>
    </submittedName>
</protein>
<feature type="compositionally biased region" description="Basic and acidic residues" evidence="1">
    <location>
        <begin position="137"/>
        <end position="146"/>
    </location>
</feature>
<name>A0A124I116_9ACTN</name>
<feature type="compositionally biased region" description="Low complexity" evidence="1">
    <location>
        <begin position="64"/>
        <end position="79"/>
    </location>
</feature>
<feature type="compositionally biased region" description="Low complexity" evidence="1">
    <location>
        <begin position="14"/>
        <end position="26"/>
    </location>
</feature>
<dbReference type="EMBL" id="LMWX01000077">
    <property type="protein sequence ID" value="KUN76095.1"/>
    <property type="molecule type" value="Genomic_DNA"/>
</dbReference>
<reference evidence="2 3" key="1">
    <citation type="submission" date="2015-10" db="EMBL/GenBank/DDBJ databases">
        <title>Draft genome sequence of Streptomyces bungoensis DSM 41781, type strain for the species Streptomyces bungoensis.</title>
        <authorList>
            <person name="Ruckert C."/>
            <person name="Winkler A."/>
            <person name="Kalinowski J."/>
            <person name="Kampfer P."/>
            <person name="Glaeser S."/>
        </authorList>
    </citation>
    <scope>NUCLEOTIDE SEQUENCE [LARGE SCALE GENOMIC DNA]</scope>
    <source>
        <strain evidence="2 3">DSM 41781</strain>
    </source>
</reference>
<feature type="region of interest" description="Disordered" evidence="1">
    <location>
        <begin position="1"/>
        <end position="101"/>
    </location>
</feature>
<feature type="region of interest" description="Disordered" evidence="1">
    <location>
        <begin position="115"/>
        <end position="146"/>
    </location>
</feature>
<feature type="compositionally biased region" description="Polar residues" evidence="1">
    <location>
        <begin position="27"/>
        <end position="40"/>
    </location>
</feature>
<keyword evidence="3" id="KW-1185">Reference proteome</keyword>
<accession>A0A124I116</accession>
<evidence type="ECO:0000256" key="1">
    <source>
        <dbReference type="SAM" id="MobiDB-lite"/>
    </source>
</evidence>
<sequence length="146" mass="15647">MPACSPATTSSHLPPSTTGPTSRPTGFHTTLYRQPSTADRATSPRRQLDNTGNTPANGALSTNPSVPARPSRSSRSTASQNRPSTREPDDGTTGRLFSNQYRRCWKAYVGNATTRPPCPACTRVHSTGTPRTQASAREVRNRSAPP</sequence>
<dbReference type="STRING" id="285568.AQJ66_35155"/>
<proteinExistence type="predicted"/>
<feature type="compositionally biased region" description="Polar residues" evidence="1">
    <location>
        <begin position="49"/>
        <end position="63"/>
    </location>
</feature>
<evidence type="ECO:0000313" key="3">
    <source>
        <dbReference type="Proteomes" id="UP000053024"/>
    </source>
</evidence>
<feature type="compositionally biased region" description="Polar residues" evidence="1">
    <location>
        <begin position="1"/>
        <end position="13"/>
    </location>
</feature>
<feature type="compositionally biased region" description="Polar residues" evidence="1">
    <location>
        <begin position="124"/>
        <end position="135"/>
    </location>
</feature>